<dbReference type="EMBL" id="JAWXYG010000009">
    <property type="protein sequence ID" value="KAK4263996.1"/>
    <property type="molecule type" value="Genomic_DNA"/>
</dbReference>
<evidence type="ECO:0000256" key="2">
    <source>
        <dbReference type="ARBA" id="ARBA00038471"/>
    </source>
</evidence>
<feature type="domain" description="Pectinesterase inhibitor" evidence="4">
    <location>
        <begin position="38"/>
        <end position="201"/>
    </location>
</feature>
<dbReference type="CDD" id="cd15798">
    <property type="entry name" value="PMEI-like_3"/>
    <property type="match status" value="1"/>
</dbReference>
<proteinExistence type="inferred from homology"/>
<dbReference type="AlphaFoldDB" id="A0AAE1MKR2"/>
<accession>A0AAE1MKR2</accession>
<organism evidence="5 6">
    <name type="scientific">Acacia crassicarpa</name>
    <name type="common">northern wattle</name>
    <dbReference type="NCBI Taxonomy" id="499986"/>
    <lineage>
        <taxon>Eukaryota</taxon>
        <taxon>Viridiplantae</taxon>
        <taxon>Streptophyta</taxon>
        <taxon>Embryophyta</taxon>
        <taxon>Tracheophyta</taxon>
        <taxon>Spermatophyta</taxon>
        <taxon>Magnoliopsida</taxon>
        <taxon>eudicotyledons</taxon>
        <taxon>Gunneridae</taxon>
        <taxon>Pentapetalae</taxon>
        <taxon>rosids</taxon>
        <taxon>fabids</taxon>
        <taxon>Fabales</taxon>
        <taxon>Fabaceae</taxon>
        <taxon>Caesalpinioideae</taxon>
        <taxon>mimosoid clade</taxon>
        <taxon>Acacieae</taxon>
        <taxon>Acacia</taxon>
    </lineage>
</organism>
<dbReference type="GO" id="GO:0004857">
    <property type="term" value="F:enzyme inhibitor activity"/>
    <property type="evidence" value="ECO:0007669"/>
    <property type="project" value="InterPro"/>
</dbReference>
<dbReference type="InterPro" id="IPR035513">
    <property type="entry name" value="Invertase/methylesterase_inhib"/>
</dbReference>
<comment type="similarity">
    <text evidence="2">Belongs to the PMEI family.</text>
</comment>
<protein>
    <recommendedName>
        <fullName evidence="4">Pectinesterase inhibitor domain-containing protein</fullName>
    </recommendedName>
</protein>
<dbReference type="Proteomes" id="UP001293593">
    <property type="component" value="Unassembled WGS sequence"/>
</dbReference>
<feature type="chain" id="PRO_5041997638" description="Pectinesterase inhibitor domain-containing protein" evidence="3">
    <location>
        <begin position="28"/>
        <end position="212"/>
    </location>
</feature>
<dbReference type="PANTHER" id="PTHR31080">
    <property type="entry name" value="PECTINESTERASE INHIBITOR-LIKE"/>
    <property type="match status" value="1"/>
</dbReference>
<dbReference type="InterPro" id="IPR006501">
    <property type="entry name" value="Pectinesterase_inhib_dom"/>
</dbReference>
<feature type="signal peptide" evidence="3">
    <location>
        <begin position="1"/>
        <end position="27"/>
    </location>
</feature>
<gene>
    <name evidence="5" type="ORF">QN277_029339</name>
</gene>
<name>A0AAE1MKR2_9FABA</name>
<keyword evidence="1 3" id="KW-0732">Signal</keyword>
<comment type="caution">
    <text evidence="5">The sequence shown here is derived from an EMBL/GenBank/DDBJ whole genome shotgun (WGS) entry which is preliminary data.</text>
</comment>
<dbReference type="NCBIfam" id="TIGR01614">
    <property type="entry name" value="PME_inhib"/>
    <property type="match status" value="1"/>
</dbReference>
<dbReference type="SUPFAM" id="SSF101148">
    <property type="entry name" value="Plant invertase/pectin methylesterase inhibitor"/>
    <property type="match status" value="1"/>
</dbReference>
<dbReference type="InterPro" id="IPR051955">
    <property type="entry name" value="PME_Inhibitor"/>
</dbReference>
<reference evidence="5" key="1">
    <citation type="submission" date="2023-10" db="EMBL/GenBank/DDBJ databases">
        <title>Chromosome-level genome of the transformable northern wattle, Acacia crassicarpa.</title>
        <authorList>
            <person name="Massaro I."/>
            <person name="Sinha N.R."/>
            <person name="Poethig S."/>
            <person name="Leichty A.R."/>
        </authorList>
    </citation>
    <scope>NUCLEOTIDE SEQUENCE</scope>
    <source>
        <strain evidence="5">Acra3RX</strain>
        <tissue evidence="5">Leaf</tissue>
    </source>
</reference>
<keyword evidence="6" id="KW-1185">Reference proteome</keyword>
<evidence type="ECO:0000256" key="3">
    <source>
        <dbReference type="SAM" id="SignalP"/>
    </source>
</evidence>
<evidence type="ECO:0000256" key="1">
    <source>
        <dbReference type="ARBA" id="ARBA00022729"/>
    </source>
</evidence>
<dbReference type="Gene3D" id="1.20.140.40">
    <property type="entry name" value="Invertase/pectin methylesterase inhibitor family protein"/>
    <property type="match status" value="1"/>
</dbReference>
<dbReference type="Pfam" id="PF04043">
    <property type="entry name" value="PMEI"/>
    <property type="match status" value="1"/>
</dbReference>
<evidence type="ECO:0000313" key="6">
    <source>
        <dbReference type="Proteomes" id="UP001293593"/>
    </source>
</evidence>
<dbReference type="SMART" id="SM00856">
    <property type="entry name" value="PMEI"/>
    <property type="match status" value="1"/>
</dbReference>
<evidence type="ECO:0000259" key="4">
    <source>
        <dbReference type="SMART" id="SM00856"/>
    </source>
</evidence>
<evidence type="ECO:0000313" key="5">
    <source>
        <dbReference type="EMBL" id="KAK4263996.1"/>
    </source>
</evidence>
<dbReference type="PANTHER" id="PTHR31080:SF64">
    <property type="entry name" value="PLANT INVERTASE_PECTIN METHYLESTERASE INHIBITOR SUPERFAMILY PROTEIN"/>
    <property type="match status" value="1"/>
</dbReference>
<sequence>MKTQSPRFLSSLLLLTITLLYNLHTNAASTGSATTNPDAAAFIRSSCSITLYPDLCVSSLSSYTNTIQNNHAMLARAAITVSLSRAQSMASYVSNLLSQASSNTDSGTASALRDCSYSLGVAVDNIRGSFKQMQQMSDSAAANAKKFRFQMSSVQTWMSTAMTDAQACSQQFNALPDSRVKTDVIDHVTVVKKFISNALALVQSYGNNVRKP</sequence>